<dbReference type="EMBL" id="BTGU01000075">
    <property type="protein sequence ID" value="GMN58140.1"/>
    <property type="molecule type" value="Genomic_DNA"/>
</dbReference>
<proteinExistence type="predicted"/>
<evidence type="ECO:0000313" key="1">
    <source>
        <dbReference type="EMBL" id="GMN58140.1"/>
    </source>
</evidence>
<comment type="caution">
    <text evidence="1">The sequence shown here is derived from an EMBL/GenBank/DDBJ whole genome shotgun (WGS) entry which is preliminary data.</text>
</comment>
<name>A0AA88DMS5_FICCA</name>
<evidence type="ECO:0000313" key="2">
    <source>
        <dbReference type="Proteomes" id="UP001187192"/>
    </source>
</evidence>
<dbReference type="Proteomes" id="UP001187192">
    <property type="component" value="Unassembled WGS sequence"/>
</dbReference>
<protein>
    <submittedName>
        <fullName evidence="1">Uncharacterized protein</fullName>
    </submittedName>
</protein>
<keyword evidence="2" id="KW-1185">Reference proteome</keyword>
<organism evidence="1 2">
    <name type="scientific">Ficus carica</name>
    <name type="common">Common fig</name>
    <dbReference type="NCBI Taxonomy" id="3494"/>
    <lineage>
        <taxon>Eukaryota</taxon>
        <taxon>Viridiplantae</taxon>
        <taxon>Streptophyta</taxon>
        <taxon>Embryophyta</taxon>
        <taxon>Tracheophyta</taxon>
        <taxon>Spermatophyta</taxon>
        <taxon>Magnoliopsida</taxon>
        <taxon>eudicotyledons</taxon>
        <taxon>Gunneridae</taxon>
        <taxon>Pentapetalae</taxon>
        <taxon>rosids</taxon>
        <taxon>fabids</taxon>
        <taxon>Rosales</taxon>
        <taxon>Moraceae</taxon>
        <taxon>Ficeae</taxon>
        <taxon>Ficus</taxon>
    </lineage>
</organism>
<reference evidence="1" key="1">
    <citation type="submission" date="2023-07" db="EMBL/GenBank/DDBJ databases">
        <title>draft genome sequence of fig (Ficus carica).</title>
        <authorList>
            <person name="Takahashi T."/>
            <person name="Nishimura K."/>
        </authorList>
    </citation>
    <scope>NUCLEOTIDE SEQUENCE</scope>
</reference>
<accession>A0AA88DMS5</accession>
<gene>
    <name evidence="1" type="ORF">TIFTF001_027233</name>
</gene>
<sequence>MSGLLIGSDRLFGGSGLLVAIEHDDVFGCPHCARHLALFGSILYHGFAGLLRQKGPIHPDQGGVGVGKAQLHVPHSILVLGNQASLKLVRLQVLVHCLCSGLGEVCFRLLTSLFQLLLGVRGVLLGRLSPFLCSPNPLLGPLRINDQRVYRRGDWEMVELADGRPVYSVDYFTASHCHSPPPALAGVVPADAGSSRPSAP</sequence>
<dbReference type="AlphaFoldDB" id="A0AA88DMS5"/>